<evidence type="ECO:0000313" key="2">
    <source>
        <dbReference type="Proteomes" id="UP001232584"/>
    </source>
</evidence>
<reference evidence="1 2" key="1">
    <citation type="submission" date="2023-07" db="EMBL/GenBank/DDBJ databases">
        <title>Genomic Encyclopedia of Type Strains, Phase IV (KMG-IV): sequencing the most valuable type-strain genomes for metagenomic binning, comparative biology and taxonomic classification.</title>
        <authorList>
            <person name="Goeker M."/>
        </authorList>
    </citation>
    <scope>NUCLEOTIDE SEQUENCE [LARGE SCALE GENOMIC DNA]</scope>
    <source>
        <strain evidence="1 2">DSM 15049</strain>
    </source>
</reference>
<keyword evidence="2" id="KW-1185">Reference proteome</keyword>
<keyword evidence="1" id="KW-0269">Exonuclease</keyword>
<dbReference type="EMBL" id="JAUSWG010000009">
    <property type="protein sequence ID" value="MDQ0557206.1"/>
    <property type="molecule type" value="Genomic_DNA"/>
</dbReference>
<proteinExistence type="predicted"/>
<keyword evidence="1" id="KW-0378">Hydrolase</keyword>
<sequence>MKKKWLLIILLLIIVLINPKTMGIISKKIGKKPVQIKDKKSIEISEKFNCIEYENNLVYYDGKCLKSIDENGKEIFKIDLNIKNINLESNKYIDILDKDKNSIFSIDKNGKIIFKKNVPNNGLMYVSSDNDSYIYGYKKEDKDMVNIYDFEGNLQKSIELEGKLTDIEYSSKGIYICDLKTEKNLGSTVNHYDYNGNVKDKKIINDSIVLDSIMQKDNMYLIEKNKISILDSNLKTINELKLRNIKLYSNLDSEGMYVVEENNKIKYIGKETKDISTSSNIEYIDGIVNTKDSFILYKDNKIINKKGEELKSFEKDIKKITLINDSTLGVELENKIQILKIN</sequence>
<comment type="caution">
    <text evidence="1">The sequence shown here is derived from an EMBL/GenBank/DDBJ whole genome shotgun (WGS) entry which is preliminary data.</text>
</comment>
<dbReference type="GO" id="GO:0004527">
    <property type="term" value="F:exonuclease activity"/>
    <property type="evidence" value="ECO:0007669"/>
    <property type="project" value="UniProtKB-KW"/>
</dbReference>
<organism evidence="1 2">
    <name type="scientific">Paraclostridium ghonii</name>
    <dbReference type="NCBI Taxonomy" id="29358"/>
    <lineage>
        <taxon>Bacteria</taxon>
        <taxon>Bacillati</taxon>
        <taxon>Bacillota</taxon>
        <taxon>Clostridia</taxon>
        <taxon>Peptostreptococcales</taxon>
        <taxon>Peptostreptococcaceae</taxon>
        <taxon>Paraclostridium</taxon>
    </lineage>
</organism>
<name>A0ABU0N211_9FIRM</name>
<dbReference type="RefSeq" id="WP_307507967.1">
    <property type="nucleotide sequence ID" value="NZ_BAAACE010000012.1"/>
</dbReference>
<dbReference type="InterPro" id="IPR043765">
    <property type="entry name" value="DUF5711"/>
</dbReference>
<accession>A0ABU0N211</accession>
<dbReference type="Pfam" id="PF18975">
    <property type="entry name" value="DUF5711"/>
    <property type="match status" value="1"/>
</dbReference>
<gene>
    <name evidence="1" type="ORF">QOZ92_002324</name>
</gene>
<dbReference type="Proteomes" id="UP001232584">
    <property type="component" value="Unassembled WGS sequence"/>
</dbReference>
<keyword evidence="1" id="KW-0540">Nuclease</keyword>
<evidence type="ECO:0000313" key="1">
    <source>
        <dbReference type="EMBL" id="MDQ0557206.1"/>
    </source>
</evidence>
<protein>
    <submittedName>
        <fullName evidence="1">CRISPR/Cas system-associated exonuclease Cas4 (RecB family)</fullName>
    </submittedName>
</protein>